<evidence type="ECO:0000313" key="1">
    <source>
        <dbReference type="EMBL" id="KAJ5602903.1"/>
    </source>
</evidence>
<protein>
    <submittedName>
        <fullName evidence="1">Uncharacterized protein</fullName>
    </submittedName>
</protein>
<sequence>MTALGRYVCGKSGLGGYHTPRHAIQLVSPPSFDLPAPPHPHTRGQQSFVLIMIMEIRHLEFILLPKNQQHPHKGPKRNLVDGERFNSIFF</sequence>
<dbReference type="AlphaFoldDB" id="A0AAD6H2J3"/>
<accession>A0AAD6H2J3</accession>
<reference evidence="1" key="2">
    <citation type="submission" date="2023-01" db="EMBL/GenBank/DDBJ databases">
        <authorList>
            <person name="Petersen C."/>
        </authorList>
    </citation>
    <scope>NUCLEOTIDE SEQUENCE</scope>
    <source>
        <strain evidence="1">IBT 12815</strain>
    </source>
</reference>
<dbReference type="GeneID" id="81587158"/>
<evidence type="ECO:0000313" key="2">
    <source>
        <dbReference type="Proteomes" id="UP001213799"/>
    </source>
</evidence>
<keyword evidence="2" id="KW-1185">Reference proteome</keyword>
<comment type="caution">
    <text evidence="1">The sequence shown here is derived from an EMBL/GenBank/DDBJ whole genome shotgun (WGS) entry which is preliminary data.</text>
</comment>
<gene>
    <name evidence="1" type="ORF">N7537_005859</name>
</gene>
<name>A0AAD6H2J3_9EURO</name>
<proteinExistence type="predicted"/>
<dbReference type="RefSeq" id="XP_056752701.1">
    <property type="nucleotide sequence ID" value="XM_056896916.1"/>
</dbReference>
<dbReference type="Proteomes" id="UP001213799">
    <property type="component" value="Unassembled WGS sequence"/>
</dbReference>
<organism evidence="1 2">
    <name type="scientific">Penicillium hordei</name>
    <dbReference type="NCBI Taxonomy" id="40994"/>
    <lineage>
        <taxon>Eukaryota</taxon>
        <taxon>Fungi</taxon>
        <taxon>Dikarya</taxon>
        <taxon>Ascomycota</taxon>
        <taxon>Pezizomycotina</taxon>
        <taxon>Eurotiomycetes</taxon>
        <taxon>Eurotiomycetidae</taxon>
        <taxon>Eurotiales</taxon>
        <taxon>Aspergillaceae</taxon>
        <taxon>Penicillium</taxon>
    </lineage>
</organism>
<dbReference type="EMBL" id="JAQJAE010000003">
    <property type="protein sequence ID" value="KAJ5602903.1"/>
    <property type="molecule type" value="Genomic_DNA"/>
</dbReference>
<reference evidence="1" key="1">
    <citation type="journal article" date="2023" name="IMA Fungus">
        <title>Comparative genomic study of the Penicillium genus elucidates a diverse pangenome and 15 lateral gene transfer events.</title>
        <authorList>
            <person name="Petersen C."/>
            <person name="Sorensen T."/>
            <person name="Nielsen M.R."/>
            <person name="Sondergaard T.E."/>
            <person name="Sorensen J.L."/>
            <person name="Fitzpatrick D.A."/>
            <person name="Frisvad J.C."/>
            <person name="Nielsen K.L."/>
        </authorList>
    </citation>
    <scope>NUCLEOTIDE SEQUENCE</scope>
    <source>
        <strain evidence="1">IBT 12815</strain>
    </source>
</reference>